<dbReference type="AlphaFoldDB" id="S3C778"/>
<feature type="compositionally biased region" description="Pro residues" evidence="1">
    <location>
        <begin position="184"/>
        <end position="195"/>
    </location>
</feature>
<reference evidence="3 4" key="1">
    <citation type="journal article" date="2013" name="BMC Genomics">
        <title>The genome and transcriptome of the pine saprophyte Ophiostoma piceae, and a comparison with the bark beetle-associated pine pathogen Grosmannia clavigera.</title>
        <authorList>
            <person name="Haridas S."/>
            <person name="Wang Y."/>
            <person name="Lim L."/>
            <person name="Massoumi Alamouti S."/>
            <person name="Jackman S."/>
            <person name="Docking R."/>
            <person name="Robertson G."/>
            <person name="Birol I."/>
            <person name="Bohlmann J."/>
            <person name="Breuil C."/>
        </authorList>
    </citation>
    <scope>NUCLEOTIDE SEQUENCE [LARGE SCALE GENOMIC DNA]</scope>
    <source>
        <strain evidence="3 4">UAMH 11346</strain>
    </source>
</reference>
<dbReference type="EMBL" id="KE148147">
    <property type="protein sequence ID" value="EPE09404.1"/>
    <property type="molecule type" value="Genomic_DNA"/>
</dbReference>
<protein>
    <submittedName>
        <fullName evidence="3">Beta-n-acetyltransferase</fullName>
    </submittedName>
</protein>
<keyword evidence="4" id="KW-1185">Reference proteome</keyword>
<feature type="domain" description="N-acetyltransferase" evidence="2">
    <location>
        <begin position="208"/>
        <end position="368"/>
    </location>
</feature>
<sequence>MVHPEEGNNSERSGVVLIRDIQNCLPLTKVLGEGDLLYLLTPAVRPPGRPVLDVSPTDPFEPLGRALAAVHPGIRHIPYMVRDGITQYHVNHLALAKAVIFVITGPPLFGQPSQVALSQVVRSLTPNRPQIVLVCCSVRELGPSDAYFPTLIESEDFSVRNLQSAAGIILDPRTSRNATTAPAPAEPFEPSPVWEPSPMDSSQVRWLVQEWDIMRDAPAIHLLWCQCLPEHFHIESSRLLPILNRIGYSKHFVVRDPASGALVGFCATYTTYIDNRDNSLVGCIATIIVQPGFRNRGIGSSLHHHALRQLSAHRVSRLQLGTAFPRLLYGPLIEAGTDDWFRRRGWLIDNSEEPGHGQEVCDWILDFNDWRVDGLHNSGLTFRQCETHELDQVLEFVVRESSRRDNVGWYDQYCQLAAPNDIHDILLVLEGNVVLAAAITYVPQRVTRVGENLPWARTISDDVGGVACICVTDDLPATRTRDSVMIRLLNFCVINLKEQGMRRMFLDAILGGYEGFQSIGFQKWARYRDVWRDN</sequence>
<dbReference type="OMA" id="HVPYTKR"/>
<evidence type="ECO:0000256" key="1">
    <source>
        <dbReference type="SAM" id="MobiDB-lite"/>
    </source>
</evidence>
<evidence type="ECO:0000259" key="2">
    <source>
        <dbReference type="PROSITE" id="PS51186"/>
    </source>
</evidence>
<evidence type="ECO:0000313" key="4">
    <source>
        <dbReference type="Proteomes" id="UP000016923"/>
    </source>
</evidence>
<dbReference type="Pfam" id="PF00583">
    <property type="entry name" value="Acetyltransf_1"/>
    <property type="match status" value="1"/>
</dbReference>
<dbReference type="HOGENOM" id="CLU_023475_0_0_1"/>
<evidence type="ECO:0000313" key="3">
    <source>
        <dbReference type="EMBL" id="EPE09404.1"/>
    </source>
</evidence>
<dbReference type="InterPro" id="IPR000182">
    <property type="entry name" value="GNAT_dom"/>
</dbReference>
<dbReference type="PROSITE" id="PS51186">
    <property type="entry name" value="GNAT"/>
    <property type="match status" value="1"/>
</dbReference>
<dbReference type="GO" id="GO:0016747">
    <property type="term" value="F:acyltransferase activity, transferring groups other than amino-acyl groups"/>
    <property type="evidence" value="ECO:0007669"/>
    <property type="project" value="InterPro"/>
</dbReference>
<organism evidence="3 4">
    <name type="scientific">Ophiostoma piceae (strain UAMH 11346)</name>
    <name type="common">Sap stain fungus</name>
    <dbReference type="NCBI Taxonomy" id="1262450"/>
    <lineage>
        <taxon>Eukaryota</taxon>
        <taxon>Fungi</taxon>
        <taxon>Dikarya</taxon>
        <taxon>Ascomycota</taxon>
        <taxon>Pezizomycotina</taxon>
        <taxon>Sordariomycetes</taxon>
        <taxon>Sordariomycetidae</taxon>
        <taxon>Ophiostomatales</taxon>
        <taxon>Ophiostomataceae</taxon>
        <taxon>Ophiostoma</taxon>
    </lineage>
</organism>
<dbReference type="Gene3D" id="3.40.630.30">
    <property type="match status" value="1"/>
</dbReference>
<dbReference type="eggNOG" id="ENOG502QTNX">
    <property type="taxonomic scope" value="Eukaryota"/>
</dbReference>
<gene>
    <name evidence="3" type="ORF">F503_07180</name>
</gene>
<feature type="region of interest" description="Disordered" evidence="1">
    <location>
        <begin position="175"/>
        <end position="196"/>
    </location>
</feature>
<name>S3C778_OPHP1</name>
<accession>S3C778</accession>
<dbReference type="SUPFAM" id="SSF55729">
    <property type="entry name" value="Acyl-CoA N-acyltransferases (Nat)"/>
    <property type="match status" value="1"/>
</dbReference>
<dbReference type="VEuPathDB" id="FungiDB:F503_07180"/>
<dbReference type="InterPro" id="IPR016181">
    <property type="entry name" value="Acyl_CoA_acyltransferase"/>
</dbReference>
<dbReference type="CDD" id="cd04301">
    <property type="entry name" value="NAT_SF"/>
    <property type="match status" value="1"/>
</dbReference>
<keyword evidence="3" id="KW-0808">Transferase</keyword>
<dbReference type="OrthoDB" id="47059at2759"/>
<proteinExistence type="predicted"/>
<dbReference type="Proteomes" id="UP000016923">
    <property type="component" value="Unassembled WGS sequence"/>
</dbReference>